<dbReference type="AlphaFoldDB" id="F5Y898"/>
<dbReference type="Proteomes" id="UP000009222">
    <property type="component" value="Chromosome"/>
</dbReference>
<proteinExistence type="predicted"/>
<dbReference type="STRING" id="545695.TREAZ_0984"/>
<dbReference type="EMBL" id="CP001841">
    <property type="protein sequence ID" value="AEF82375.1"/>
    <property type="molecule type" value="Genomic_DNA"/>
</dbReference>
<dbReference type="SUPFAM" id="SSF51445">
    <property type="entry name" value="(Trans)glycosidases"/>
    <property type="match status" value="1"/>
</dbReference>
<evidence type="ECO:0008006" key="3">
    <source>
        <dbReference type="Google" id="ProtNLM"/>
    </source>
</evidence>
<dbReference type="InterPro" id="IPR029062">
    <property type="entry name" value="Class_I_gatase-like"/>
</dbReference>
<gene>
    <name evidence="1" type="ordered locus">TREAZ_0984</name>
</gene>
<organism evidence="1 2">
    <name type="scientific">Leadbettera azotonutricia (strain ATCC BAA-888 / DSM 13862 / ZAS-9)</name>
    <name type="common">Treponema azotonutricium</name>
    <dbReference type="NCBI Taxonomy" id="545695"/>
    <lineage>
        <taxon>Bacteria</taxon>
        <taxon>Pseudomonadati</taxon>
        <taxon>Spirochaetota</taxon>
        <taxon>Spirochaetia</taxon>
        <taxon>Spirochaetales</taxon>
        <taxon>Breznakiellaceae</taxon>
        <taxon>Leadbettera</taxon>
    </lineage>
</organism>
<dbReference type="InterPro" id="IPR017853">
    <property type="entry name" value="GH"/>
</dbReference>
<dbReference type="Gene3D" id="3.40.50.880">
    <property type="match status" value="1"/>
</dbReference>
<reference evidence="1 2" key="2">
    <citation type="journal article" date="2011" name="ISME J.">
        <title>RNA-seq reveals cooperative metabolic interactions between two termite-gut spirochete species in co-culture.</title>
        <authorList>
            <person name="Rosenthal A.Z."/>
            <person name="Matson E.G."/>
            <person name="Eldar A."/>
            <person name="Leadbetter J.R."/>
        </authorList>
    </citation>
    <scope>NUCLEOTIDE SEQUENCE [LARGE SCALE GENOMIC DNA]</scope>
    <source>
        <strain evidence="2">ATCC BAA-888 / DSM 13862 / ZAS-9</strain>
    </source>
</reference>
<dbReference type="SUPFAM" id="SSF52317">
    <property type="entry name" value="Class I glutamine amidotransferase-like"/>
    <property type="match status" value="1"/>
</dbReference>
<dbReference type="eggNOG" id="COG1874">
    <property type="taxonomic scope" value="Bacteria"/>
</dbReference>
<evidence type="ECO:0000313" key="2">
    <source>
        <dbReference type="Proteomes" id="UP000009222"/>
    </source>
</evidence>
<dbReference type="Pfam" id="PF14871">
    <property type="entry name" value="GHL6"/>
    <property type="match status" value="1"/>
</dbReference>
<dbReference type="KEGG" id="taz:TREAZ_0984"/>
<dbReference type="Gene3D" id="3.20.20.80">
    <property type="entry name" value="Glycosidases"/>
    <property type="match status" value="1"/>
</dbReference>
<accession>F5Y898</accession>
<protein>
    <recommendedName>
        <fullName evidence="3">Beta-galactosidase trimerisation domain-containing protein</fullName>
    </recommendedName>
</protein>
<reference evidence="2" key="1">
    <citation type="submission" date="2009-12" db="EMBL/GenBank/DDBJ databases">
        <title>Complete sequence of Treponema azotonutricium strain ZAS-9.</title>
        <authorList>
            <person name="Tetu S.G."/>
            <person name="Matson E."/>
            <person name="Ren Q."/>
            <person name="Seshadri R."/>
            <person name="Elbourne L."/>
            <person name="Hassan K.A."/>
            <person name="Durkin A."/>
            <person name="Radune D."/>
            <person name="Mohamoud Y."/>
            <person name="Shay R."/>
            <person name="Jin S."/>
            <person name="Zhang X."/>
            <person name="Lucey K."/>
            <person name="Ballor N.R."/>
            <person name="Ottesen E."/>
            <person name="Rosenthal R."/>
            <person name="Allen A."/>
            <person name="Leadbetter J.R."/>
            <person name="Paulsen I.T."/>
        </authorList>
    </citation>
    <scope>NUCLEOTIDE SEQUENCE [LARGE SCALE GENOMIC DNA]</scope>
    <source>
        <strain evidence="2">ATCC BAA-888 / DSM 13862 / ZAS-9</strain>
    </source>
</reference>
<dbReference type="OrthoDB" id="367423at2"/>
<keyword evidence="2" id="KW-1185">Reference proteome</keyword>
<sequence length="709" mass="81725">MKEWYKNRFRRNLIDMHIEEWDKEFLSKFDPKNYLDNLIEANINAPMIYLQSHVGLCYWPTKSGKMHEGIKSKEDIIRQLVDKCHGAGMDVIAYYSLIYNNWAYKQHPDWQMKNIHDHGSRFDGSRYGLCCPNNIDYRNFVAEQIKELSDYFQFEGIFLDMTFWPMVCYCDSCKERWEKEIGGHMPDVVDWNDHAWVKFQRKRIDWLGEFAQFATAEVKKHKPDCSVEHQYSTVVNHNWRFGVNENITLASDYAGGDLYGGIAEQSFACKVYYNLTRNQPFEYMTSRCYTSLAEHTTNKSMDLLKLSVMLTYLHHGACLLIDAIDPIGTIDNRVYKKFGEIFCEAEKVEPYMSIGEHVYDVGLYFNLFAKMDTLANGIPVDQIAAENTTPPELSALEAGNCLRAHHIAYSVLNSWKLELLNNNTVKVLVLSDIPFLSDKELSVIKKYISNGGSAYISGRTSPSLIEEIFKIKFENFTDEKVTYISPTEEGAFVFRNEYTKQYPLAMFEPQPIYSGKPIGKIYGTTTLPYTIPNPRSNFLNVTPKLDEIQKKLDDEIHKFASIHSNPPGKFTNKPAMMLTEYGKGKVFYSTLPIERAKREQHSDIFSGIIKILLKDNIPVFSSDNAPEPIEFILFSDPNKKVKILGIINIQEGFHTIPVGNFTVSVYSEIAPKEVLKLPEKSPVKYIYGNQQVQIPIDNLHLYSMLLLQF</sequence>
<name>F5Y898_LEAAZ</name>
<dbReference type="InterPro" id="IPR028212">
    <property type="entry name" value="GHL6"/>
</dbReference>
<dbReference type="HOGENOM" id="CLU_402730_0_0_12"/>
<dbReference type="RefSeq" id="WP_015711001.1">
    <property type="nucleotide sequence ID" value="NC_015577.1"/>
</dbReference>
<evidence type="ECO:0000313" key="1">
    <source>
        <dbReference type="EMBL" id="AEF82375.1"/>
    </source>
</evidence>
<dbReference type="InParanoid" id="F5Y898"/>